<feature type="compositionally biased region" description="Basic and acidic residues" evidence="1">
    <location>
        <begin position="1"/>
        <end position="10"/>
    </location>
</feature>
<accession>A0A011Q116</accession>
<protein>
    <submittedName>
        <fullName evidence="2">Uncharacterized protein</fullName>
    </submittedName>
</protein>
<feature type="compositionally biased region" description="Basic and acidic residues" evidence="1">
    <location>
        <begin position="19"/>
        <end position="29"/>
    </location>
</feature>
<reference evidence="2 3" key="1">
    <citation type="submission" date="2014-02" db="EMBL/GenBank/DDBJ databases">
        <title>Expanding our view of genomic diversity in Candidatus Accumulibacter clades.</title>
        <authorList>
            <person name="Skennerton C.T."/>
            <person name="Barr J.J."/>
            <person name="Slater F.R."/>
            <person name="Bond P.L."/>
            <person name="Tyson G.W."/>
        </authorList>
    </citation>
    <scope>NUCLEOTIDE SEQUENCE [LARGE SCALE GENOMIC DNA]</scope>
    <source>
        <strain evidence="3">BA-92</strain>
    </source>
</reference>
<evidence type="ECO:0000313" key="2">
    <source>
        <dbReference type="EMBL" id="EXI82860.1"/>
    </source>
</evidence>
<evidence type="ECO:0000256" key="1">
    <source>
        <dbReference type="SAM" id="MobiDB-lite"/>
    </source>
</evidence>
<organism evidence="2 3">
    <name type="scientific">Candidatus Accumulibacter appositus</name>
    <dbReference type="NCBI Taxonomy" id="1454003"/>
    <lineage>
        <taxon>Bacteria</taxon>
        <taxon>Pseudomonadati</taxon>
        <taxon>Pseudomonadota</taxon>
        <taxon>Betaproteobacteria</taxon>
        <taxon>Candidatus Accumulibacter</taxon>
    </lineage>
</organism>
<proteinExistence type="predicted"/>
<feature type="region of interest" description="Disordered" evidence="1">
    <location>
        <begin position="207"/>
        <end position="286"/>
    </location>
</feature>
<comment type="caution">
    <text evidence="2">The sequence shown here is derived from an EMBL/GenBank/DDBJ whole genome shotgun (WGS) entry which is preliminary data.</text>
</comment>
<sequence>MCAAADDARRRQQTLEAGQGERARLDRAGVRFQQPVATQHGTAGGVGRRRDIGLGQGGQGIDERTVVGRQVAAVEEDVAVGRQRGADPGQHRALPLQRVVVHQTLPEDDPFAHPVAQDVDRAEVLLAVHRGGDLRQPVRLLVEHQHGRLAIQPLADVEILRDATIDDDQFARRRLNGGRRRGLENRRRAVVLHGGGNFGRRSAIEQVTRFERHSQTTWSPVRQRGTVSGHGDPQRACSESGSAEQSNRRLGSERQRNGWSIGLATARPAVPYAGATSTPTRRKTSV</sequence>
<dbReference type="Proteomes" id="UP000021816">
    <property type="component" value="Unassembled WGS sequence"/>
</dbReference>
<feature type="compositionally biased region" description="Basic and acidic residues" evidence="1">
    <location>
        <begin position="246"/>
        <end position="256"/>
    </location>
</feature>
<dbReference type="PATRIC" id="fig|1454003.3.peg.320"/>
<dbReference type="AlphaFoldDB" id="A0A011Q116"/>
<dbReference type="EMBL" id="JEMX01000009">
    <property type="protein sequence ID" value="EXI82860.1"/>
    <property type="molecule type" value="Genomic_DNA"/>
</dbReference>
<name>A0A011Q116_9PROT</name>
<feature type="region of interest" description="Disordered" evidence="1">
    <location>
        <begin position="1"/>
        <end position="60"/>
    </location>
</feature>
<evidence type="ECO:0000313" key="3">
    <source>
        <dbReference type="Proteomes" id="UP000021816"/>
    </source>
</evidence>
<gene>
    <name evidence="2" type="ORF">AW10_00310</name>
</gene>